<organism evidence="1 2">
    <name type="scientific">Bicyclus anynana</name>
    <name type="common">Squinting bush brown butterfly</name>
    <dbReference type="NCBI Taxonomy" id="110368"/>
    <lineage>
        <taxon>Eukaryota</taxon>
        <taxon>Metazoa</taxon>
        <taxon>Ecdysozoa</taxon>
        <taxon>Arthropoda</taxon>
        <taxon>Hexapoda</taxon>
        <taxon>Insecta</taxon>
        <taxon>Pterygota</taxon>
        <taxon>Neoptera</taxon>
        <taxon>Endopterygota</taxon>
        <taxon>Lepidoptera</taxon>
        <taxon>Glossata</taxon>
        <taxon>Ditrysia</taxon>
        <taxon>Papilionoidea</taxon>
        <taxon>Nymphalidae</taxon>
        <taxon>Satyrinae</taxon>
        <taxon>Satyrini</taxon>
        <taxon>Mycalesina</taxon>
        <taxon>Bicyclus</taxon>
    </lineage>
</organism>
<sequence>MDCTWLKTSPSLKKGIEIINQLDESRFEQFLRRIVVKLKLQDSEIFTEEEKSKLEKLFQINEEQLMLAVKTILYIFKRLLKFIFMPINLRNDLFSIGFNNEKTNFIIKVWSTETSVILNDMASSSKEKYEEDPIFHWKLNAELSSEYQKKSKIPKAYISFLGKDDNTEIEVTHQDLNSIFLQFEVIQNELDNLL</sequence>
<dbReference type="Pfam" id="PF21672">
    <property type="entry name" value="COMM_HN"/>
    <property type="match status" value="1"/>
</dbReference>
<dbReference type="OrthoDB" id="77522at2759"/>
<dbReference type="AlphaFoldDB" id="A0A6J1MXK0"/>
<accession>A0A6J1MXK0</accession>
<dbReference type="KEGG" id="bany:112046771"/>
<keyword evidence="1" id="KW-1185">Reference proteome</keyword>
<reference evidence="2" key="1">
    <citation type="submission" date="2025-08" db="UniProtKB">
        <authorList>
            <consortium name="RefSeq"/>
        </authorList>
    </citation>
    <scope>IDENTIFICATION</scope>
</reference>
<protein>
    <submittedName>
        <fullName evidence="2">COMM domain-containing protein 10</fullName>
    </submittedName>
</protein>
<dbReference type="RefSeq" id="XP_023939324.1">
    <property type="nucleotide sequence ID" value="XM_024083556.2"/>
</dbReference>
<dbReference type="GeneID" id="112046771"/>
<evidence type="ECO:0000313" key="1">
    <source>
        <dbReference type="Proteomes" id="UP001652582"/>
    </source>
</evidence>
<dbReference type="Proteomes" id="UP001652582">
    <property type="component" value="Chromosome 17"/>
</dbReference>
<gene>
    <name evidence="2" type="primary">LOC112046771</name>
</gene>
<proteinExistence type="predicted"/>
<dbReference type="InterPro" id="IPR037361">
    <property type="entry name" value="COMMD10"/>
</dbReference>
<dbReference type="PANTHER" id="PTHR12333">
    <property type="entry name" value="COMM DOMAIN CONTAINING PROTEIN 10"/>
    <property type="match status" value="1"/>
</dbReference>
<dbReference type="PANTHER" id="PTHR12333:SF0">
    <property type="entry name" value="COMM DOMAIN-CONTAINING PROTEIN 10"/>
    <property type="match status" value="1"/>
</dbReference>
<name>A0A6J1MXK0_BICAN</name>
<evidence type="ECO:0000313" key="2">
    <source>
        <dbReference type="RefSeq" id="XP_023939324.1"/>
    </source>
</evidence>